<protein>
    <submittedName>
        <fullName evidence="2">Outer dense fiber protein 3-like protein 2</fullName>
    </submittedName>
</protein>
<dbReference type="Proteomes" id="UP001470230">
    <property type="component" value="Unassembled WGS sequence"/>
</dbReference>
<dbReference type="InterPro" id="IPR010736">
    <property type="entry name" value="SHIPPO-rpt"/>
</dbReference>
<keyword evidence="3" id="KW-1185">Reference proteome</keyword>
<organism evidence="2 3">
    <name type="scientific">Tritrichomonas musculus</name>
    <dbReference type="NCBI Taxonomy" id="1915356"/>
    <lineage>
        <taxon>Eukaryota</taxon>
        <taxon>Metamonada</taxon>
        <taxon>Parabasalia</taxon>
        <taxon>Tritrichomonadida</taxon>
        <taxon>Tritrichomonadidae</taxon>
        <taxon>Tritrichomonas</taxon>
    </lineage>
</organism>
<reference evidence="2 3" key="1">
    <citation type="submission" date="2024-04" db="EMBL/GenBank/DDBJ databases">
        <title>Tritrichomonas musculus Genome.</title>
        <authorList>
            <person name="Alves-Ferreira E."/>
            <person name="Grigg M."/>
            <person name="Lorenzi H."/>
            <person name="Galac M."/>
        </authorList>
    </citation>
    <scope>NUCLEOTIDE SEQUENCE [LARGE SCALE GENOMIC DNA]</scope>
    <source>
        <strain evidence="2 3">EAF2021</strain>
    </source>
</reference>
<feature type="compositionally biased region" description="Low complexity" evidence="1">
    <location>
        <begin position="116"/>
        <end position="128"/>
    </location>
</feature>
<proteinExistence type="predicted"/>
<gene>
    <name evidence="2" type="ORF">M9Y10_038677</name>
</gene>
<dbReference type="Pfam" id="PF07004">
    <property type="entry name" value="SHIPPO-rpt"/>
    <property type="match status" value="2"/>
</dbReference>
<accession>A0ABR2K926</accession>
<evidence type="ECO:0000313" key="3">
    <source>
        <dbReference type="Proteomes" id="UP001470230"/>
    </source>
</evidence>
<evidence type="ECO:0000256" key="1">
    <source>
        <dbReference type="SAM" id="MobiDB-lite"/>
    </source>
</evidence>
<dbReference type="EMBL" id="JAPFFF010000006">
    <property type="protein sequence ID" value="KAK8887625.1"/>
    <property type="molecule type" value="Genomic_DNA"/>
</dbReference>
<sequence length="237" mass="25705">MEPWERGECIAHIPKSMRAGIPGPGKYNTRPEFEGQTPVIRMKGRHSLAQETNNAPYYNLPSSIGKTTKINMHGKSDTKNKFTPPGPSYIPPAFGSDAKKIGISPPVFNTSKSRRSASSASSRGATSLGRRRNPDETPGPGPGKYSTRAEFGVPKSSHGVRIKGTHDFRYLTADSPGPAAYKPKYEKVMPAAPKYKMKARPKAKDPEVTAGYRNIGSTLGGPRFSMKARASDDICII</sequence>
<feature type="region of interest" description="Disordered" evidence="1">
    <location>
        <begin position="195"/>
        <end position="216"/>
    </location>
</feature>
<feature type="region of interest" description="Disordered" evidence="1">
    <location>
        <begin position="69"/>
        <end position="159"/>
    </location>
</feature>
<evidence type="ECO:0000313" key="2">
    <source>
        <dbReference type="EMBL" id="KAK8887625.1"/>
    </source>
</evidence>
<name>A0ABR2K926_9EUKA</name>
<comment type="caution">
    <text evidence="2">The sequence shown here is derived from an EMBL/GenBank/DDBJ whole genome shotgun (WGS) entry which is preliminary data.</text>
</comment>